<gene>
    <name evidence="1" type="ORF">LOD99_11589</name>
    <name evidence="2" type="ORF">LOD99_11590</name>
</gene>
<name>A0AAV7JKI0_9METZ</name>
<comment type="caution">
    <text evidence="1">The sequence shown here is derived from an EMBL/GenBank/DDBJ whole genome shotgun (WGS) entry which is preliminary data.</text>
</comment>
<sequence length="141" mass="16776">MEKRWHVKDVKFRDIRILEKYKLKENDVLFLNSRELQNKLNFKKMSENEKLRVLKFRKRERSKVSQSNEMMALECSVDNLIKQKLDLLIEIDELQKEKEIYLIKNYLENENMNVATPQVSKVELDDVICSLGSVIGLSVDK</sequence>
<protein>
    <submittedName>
        <fullName evidence="1">Uncharacterized protein</fullName>
    </submittedName>
</protein>
<dbReference type="EMBL" id="JAKMXF010000321">
    <property type="protein sequence ID" value="KAI6649223.1"/>
    <property type="molecule type" value="Genomic_DNA"/>
</dbReference>
<reference evidence="1 3" key="2">
    <citation type="journal article" date="2023" name="BMC Biol.">
        <title>The compact genome of the sponge Oopsacas minuta (Hexactinellida) is lacking key metazoan core genes.</title>
        <authorList>
            <person name="Santini S."/>
            <person name="Schenkelaars Q."/>
            <person name="Jourda C."/>
            <person name="Duchesne M."/>
            <person name="Belahbib H."/>
            <person name="Rocher C."/>
            <person name="Selva M."/>
            <person name="Riesgo A."/>
            <person name="Vervoort M."/>
            <person name="Leys S.P."/>
            <person name="Kodjabachian L."/>
            <person name="Le Bivic A."/>
            <person name="Borchiellini C."/>
            <person name="Claverie J.M."/>
            <person name="Renard E."/>
        </authorList>
    </citation>
    <scope>NUCLEOTIDE SEQUENCE [LARGE SCALE GENOMIC DNA]</scope>
    <source>
        <strain evidence="1">SPO-2</strain>
    </source>
</reference>
<evidence type="ECO:0000313" key="3">
    <source>
        <dbReference type="Proteomes" id="UP001165289"/>
    </source>
</evidence>
<evidence type="ECO:0000313" key="1">
    <source>
        <dbReference type="EMBL" id="KAI6649222.1"/>
    </source>
</evidence>
<evidence type="ECO:0000313" key="2">
    <source>
        <dbReference type="EMBL" id="KAI6649223.1"/>
    </source>
</evidence>
<accession>A0AAV7JKI0</accession>
<dbReference type="EMBL" id="JAKMXF010000321">
    <property type="protein sequence ID" value="KAI6649222.1"/>
    <property type="molecule type" value="Genomic_DNA"/>
</dbReference>
<organism evidence="1 3">
    <name type="scientific">Oopsacas minuta</name>
    <dbReference type="NCBI Taxonomy" id="111878"/>
    <lineage>
        <taxon>Eukaryota</taxon>
        <taxon>Metazoa</taxon>
        <taxon>Porifera</taxon>
        <taxon>Hexactinellida</taxon>
        <taxon>Hexasterophora</taxon>
        <taxon>Lyssacinosida</taxon>
        <taxon>Leucopsacidae</taxon>
        <taxon>Oopsacas</taxon>
    </lineage>
</organism>
<dbReference type="Proteomes" id="UP001165289">
    <property type="component" value="Unassembled WGS sequence"/>
</dbReference>
<proteinExistence type="predicted"/>
<reference evidence="1" key="1">
    <citation type="submission" date="2022-02" db="EMBL/GenBank/DDBJ databases">
        <authorList>
            <person name="Santini S."/>
            <person name="Jourda C."/>
            <person name="Belahbib H."/>
            <person name="Rocher C."/>
            <person name="Selva M."/>
            <person name="Borchiellini C."/>
            <person name="Renard E."/>
        </authorList>
    </citation>
    <scope>NUCLEOTIDE SEQUENCE</scope>
    <source>
        <strain evidence="1">SPO-2</strain>
    </source>
</reference>
<keyword evidence="3" id="KW-1185">Reference proteome</keyword>
<dbReference type="AlphaFoldDB" id="A0AAV7JKI0"/>